<dbReference type="PANTHER" id="PTHR30055">
    <property type="entry name" value="HTH-TYPE TRANSCRIPTIONAL REGULATOR RUTR"/>
    <property type="match status" value="1"/>
</dbReference>
<proteinExistence type="predicted"/>
<dbReference type="Pfam" id="PF17932">
    <property type="entry name" value="TetR_C_24"/>
    <property type="match status" value="1"/>
</dbReference>
<accession>A0ABS0AXN2</accession>
<comment type="caution">
    <text evidence="5">The sequence shown here is derived from an EMBL/GenBank/DDBJ whole genome shotgun (WGS) entry which is preliminary data.</text>
</comment>
<protein>
    <submittedName>
        <fullName evidence="5">Regulatory protein TetR</fullName>
    </submittedName>
</protein>
<sequence>MRMKDSQAQPQPDSGRERLLRVAEKLFGERGIQAASIRDIAAAAGIRSATVYHYFGSKDELLWCVWERSGLQQRARVEAAIEDIEAPWERFLAACQAHVEGLLDWGPANQLVFIVPPWQYPAALKDRIVQLRDRYESIFVQLVDDLPLRENVDRHHLRLAVLGALSWPIYWYSKGRGGTPSSFANEVVDMLRVGVGE</sequence>
<dbReference type="InterPro" id="IPR001647">
    <property type="entry name" value="HTH_TetR"/>
</dbReference>
<dbReference type="Pfam" id="PF00440">
    <property type="entry name" value="TetR_N"/>
    <property type="match status" value="1"/>
</dbReference>
<dbReference type="EMBL" id="ARXX01000072">
    <property type="protein sequence ID" value="MBF5058045.1"/>
    <property type="molecule type" value="Genomic_DNA"/>
</dbReference>
<dbReference type="InterPro" id="IPR036271">
    <property type="entry name" value="Tet_transcr_reg_TetR-rel_C_sf"/>
</dbReference>
<dbReference type="Proteomes" id="UP000662703">
    <property type="component" value="Unassembled WGS sequence"/>
</dbReference>
<dbReference type="PRINTS" id="PR00455">
    <property type="entry name" value="HTHTETR"/>
</dbReference>
<dbReference type="Gene3D" id="1.10.357.10">
    <property type="entry name" value="Tetracycline Repressor, domain 2"/>
    <property type="match status" value="1"/>
</dbReference>
<dbReference type="PROSITE" id="PS50977">
    <property type="entry name" value="HTH_TETR_2"/>
    <property type="match status" value="1"/>
</dbReference>
<name>A0ABS0AXN2_9GAMM</name>
<dbReference type="InterPro" id="IPR041490">
    <property type="entry name" value="KstR2_TetR_C"/>
</dbReference>
<keyword evidence="6" id="KW-1185">Reference proteome</keyword>
<evidence type="ECO:0000256" key="3">
    <source>
        <dbReference type="PROSITE-ProRule" id="PRU00335"/>
    </source>
</evidence>
<dbReference type="InterPro" id="IPR009057">
    <property type="entry name" value="Homeodomain-like_sf"/>
</dbReference>
<evidence type="ECO:0000259" key="4">
    <source>
        <dbReference type="PROSITE" id="PS50977"/>
    </source>
</evidence>
<feature type="DNA-binding region" description="H-T-H motif" evidence="3">
    <location>
        <begin position="36"/>
        <end position="55"/>
    </location>
</feature>
<dbReference type="SUPFAM" id="SSF48498">
    <property type="entry name" value="Tetracyclin repressor-like, C-terminal domain"/>
    <property type="match status" value="1"/>
</dbReference>
<evidence type="ECO:0000256" key="1">
    <source>
        <dbReference type="ARBA" id="ARBA00023054"/>
    </source>
</evidence>
<dbReference type="InterPro" id="IPR050109">
    <property type="entry name" value="HTH-type_TetR-like_transc_reg"/>
</dbReference>
<dbReference type="PANTHER" id="PTHR30055:SF183">
    <property type="entry name" value="NUCLEOID OCCLUSION FACTOR SLMA"/>
    <property type="match status" value="1"/>
</dbReference>
<keyword evidence="1" id="KW-0175">Coiled coil</keyword>
<evidence type="ECO:0000313" key="5">
    <source>
        <dbReference type="EMBL" id="MBF5058045.1"/>
    </source>
</evidence>
<reference evidence="5 6" key="1">
    <citation type="submission" date="2012-09" db="EMBL/GenBank/DDBJ databases">
        <title>Genome Sequence of alkane-degrading Bacterium Alcanivorax sp. 521-1.</title>
        <authorList>
            <person name="Lai Q."/>
            <person name="Shao Z."/>
        </authorList>
    </citation>
    <scope>NUCLEOTIDE SEQUENCE [LARGE SCALE GENOMIC DNA]</scope>
    <source>
        <strain evidence="5 6">521-1</strain>
    </source>
</reference>
<organism evidence="5 6">
    <name type="scientific">Alloalcanivorax profundimaris</name>
    <dbReference type="NCBI Taxonomy" id="2735259"/>
    <lineage>
        <taxon>Bacteria</taxon>
        <taxon>Pseudomonadati</taxon>
        <taxon>Pseudomonadota</taxon>
        <taxon>Gammaproteobacteria</taxon>
        <taxon>Oceanospirillales</taxon>
        <taxon>Alcanivoracaceae</taxon>
        <taxon>Alloalcanivorax</taxon>
    </lineage>
</organism>
<feature type="domain" description="HTH tetR-type" evidence="4">
    <location>
        <begin position="13"/>
        <end position="73"/>
    </location>
</feature>
<keyword evidence="2 3" id="KW-0238">DNA-binding</keyword>
<dbReference type="SUPFAM" id="SSF46689">
    <property type="entry name" value="Homeodomain-like"/>
    <property type="match status" value="1"/>
</dbReference>
<gene>
    <name evidence="5" type="ORF">Y5W_03339</name>
</gene>
<evidence type="ECO:0000313" key="6">
    <source>
        <dbReference type="Proteomes" id="UP000662703"/>
    </source>
</evidence>
<evidence type="ECO:0000256" key="2">
    <source>
        <dbReference type="ARBA" id="ARBA00023125"/>
    </source>
</evidence>